<dbReference type="RefSeq" id="WP_203417962.1">
    <property type="nucleotide sequence ID" value="NZ_CP069352.1"/>
</dbReference>
<dbReference type="EMBL" id="CP069352">
    <property type="protein sequence ID" value="QRK81808.1"/>
    <property type="molecule type" value="Genomic_DNA"/>
</dbReference>
<reference evidence="1 2" key="1">
    <citation type="submission" date="2021-02" db="EMBL/GenBank/DDBJ databases">
        <authorList>
            <person name="Cea Torrescassana E."/>
        </authorList>
    </citation>
    <scope>NUCLEOTIDE SEQUENCE [LARGE SCALE GENOMIC DNA]</scope>
    <source>
        <strain evidence="1 2">CT364</strain>
    </source>
</reference>
<sequence length="214" mass="23828">MINLASKESRVRSHLTRWTNPALFAITFCTLFAFHVQLSGLAQRLDLKQDVSSEQQLASRVATLEEASSTHSTPPHGVSYSDLNALNDSFNERVGELATAMTVVASRADLELLLDRVQRIEKNETQRAIDAVVKKTRPTLSRRKKAVEFPLQILGQELRSGERFLSVGTLGEPSVDQCRLMRIGETHLGWKLESIDTDGAVFATEGTTHRLSIR</sequence>
<reference evidence="1 2" key="2">
    <citation type="submission" date="2021-03" db="EMBL/GenBank/DDBJ databases">
        <title>P. granadensis CT364 genome publication.</title>
        <authorList>
            <person name="Stach J."/>
            <person name="Montero-Calasanz Md.C."/>
        </authorList>
    </citation>
    <scope>NUCLEOTIDE SEQUENCE [LARGE SCALE GENOMIC DNA]</scope>
    <source>
        <strain evidence="1 2">CT364</strain>
    </source>
</reference>
<name>A0ABX7G909_9PSED</name>
<evidence type="ECO:0000313" key="1">
    <source>
        <dbReference type="EMBL" id="QRK81808.1"/>
    </source>
</evidence>
<proteinExistence type="predicted"/>
<gene>
    <name evidence="1" type="ORF">JN757_14515</name>
</gene>
<organism evidence="1 2">
    <name type="scientific">Pseudomonas granadensis</name>
    <dbReference type="NCBI Taxonomy" id="1421430"/>
    <lineage>
        <taxon>Bacteria</taxon>
        <taxon>Pseudomonadati</taxon>
        <taxon>Pseudomonadota</taxon>
        <taxon>Gammaproteobacteria</taxon>
        <taxon>Pseudomonadales</taxon>
        <taxon>Pseudomonadaceae</taxon>
        <taxon>Pseudomonas</taxon>
    </lineage>
</organism>
<evidence type="ECO:0000313" key="2">
    <source>
        <dbReference type="Proteomes" id="UP000663686"/>
    </source>
</evidence>
<accession>A0ABX7G909</accession>
<keyword evidence="2" id="KW-1185">Reference proteome</keyword>
<evidence type="ECO:0008006" key="3">
    <source>
        <dbReference type="Google" id="ProtNLM"/>
    </source>
</evidence>
<protein>
    <recommendedName>
        <fullName evidence="3">Type IV pilus biogenesis protein PilP</fullName>
    </recommendedName>
</protein>
<dbReference type="Proteomes" id="UP000663686">
    <property type="component" value="Chromosome"/>
</dbReference>